<dbReference type="GO" id="GO:0005634">
    <property type="term" value="C:nucleus"/>
    <property type="evidence" value="ECO:0007669"/>
    <property type="project" value="UniProtKB-SubCell"/>
</dbReference>
<keyword evidence="2" id="KW-0677">Repeat</keyword>
<dbReference type="SUPFAM" id="SSF46689">
    <property type="entry name" value="Homeodomain-like"/>
    <property type="match status" value="1"/>
</dbReference>
<dbReference type="Pfam" id="PF00249">
    <property type="entry name" value="Myb_DNA-binding"/>
    <property type="match status" value="2"/>
</dbReference>
<dbReference type="Proteomes" id="UP000325577">
    <property type="component" value="Linkage Group LG12"/>
</dbReference>
<evidence type="ECO:0000256" key="4">
    <source>
        <dbReference type="ARBA" id="ARBA00023242"/>
    </source>
</evidence>
<keyword evidence="3" id="KW-0238">DNA-binding</keyword>
<dbReference type="SMART" id="SM00717">
    <property type="entry name" value="SANT"/>
    <property type="match status" value="2"/>
</dbReference>
<dbReference type="PANTHER" id="PTHR47999:SF96">
    <property type="entry name" value="TRANSCRIPTION REPRESSOR MYB6-LIKE"/>
    <property type="match status" value="1"/>
</dbReference>
<dbReference type="FunFam" id="1.10.10.60:FF:000001">
    <property type="entry name" value="MYB-related transcription factor"/>
    <property type="match status" value="1"/>
</dbReference>
<dbReference type="OrthoDB" id="2143914at2759"/>
<feature type="domain" description="Myb-like" evidence="6">
    <location>
        <begin position="9"/>
        <end position="61"/>
    </location>
</feature>
<evidence type="ECO:0000256" key="2">
    <source>
        <dbReference type="ARBA" id="ARBA00022737"/>
    </source>
</evidence>
<evidence type="ECO:0000259" key="6">
    <source>
        <dbReference type="PROSITE" id="PS50090"/>
    </source>
</evidence>
<keyword evidence="9" id="KW-1185">Reference proteome</keyword>
<dbReference type="AlphaFoldDB" id="A0A5J5BKF0"/>
<dbReference type="EMBL" id="CM018035">
    <property type="protein sequence ID" value="KAA8541641.1"/>
    <property type="molecule type" value="Genomic_DNA"/>
</dbReference>
<evidence type="ECO:0000256" key="1">
    <source>
        <dbReference type="ARBA" id="ARBA00004123"/>
    </source>
</evidence>
<feature type="domain" description="HTH myb-type" evidence="7">
    <location>
        <begin position="62"/>
        <end position="116"/>
    </location>
</feature>
<dbReference type="Gene3D" id="1.10.10.60">
    <property type="entry name" value="Homeodomain-like"/>
    <property type="match status" value="2"/>
</dbReference>
<evidence type="ECO:0000313" key="9">
    <source>
        <dbReference type="Proteomes" id="UP000325577"/>
    </source>
</evidence>
<organism evidence="8 9">
    <name type="scientific">Nyssa sinensis</name>
    <dbReference type="NCBI Taxonomy" id="561372"/>
    <lineage>
        <taxon>Eukaryota</taxon>
        <taxon>Viridiplantae</taxon>
        <taxon>Streptophyta</taxon>
        <taxon>Embryophyta</taxon>
        <taxon>Tracheophyta</taxon>
        <taxon>Spermatophyta</taxon>
        <taxon>Magnoliopsida</taxon>
        <taxon>eudicotyledons</taxon>
        <taxon>Gunneridae</taxon>
        <taxon>Pentapetalae</taxon>
        <taxon>asterids</taxon>
        <taxon>Cornales</taxon>
        <taxon>Nyssaceae</taxon>
        <taxon>Nyssa</taxon>
    </lineage>
</organism>
<dbReference type="PROSITE" id="PS51294">
    <property type="entry name" value="HTH_MYB"/>
    <property type="match status" value="2"/>
</dbReference>
<evidence type="ECO:0000313" key="8">
    <source>
        <dbReference type="EMBL" id="KAA8541641.1"/>
    </source>
</evidence>
<dbReference type="PROSITE" id="PS50090">
    <property type="entry name" value="MYB_LIKE"/>
    <property type="match status" value="2"/>
</dbReference>
<comment type="subcellular location">
    <subcellularLocation>
        <location evidence="1">Nucleus</location>
    </subcellularLocation>
</comment>
<dbReference type="InterPro" id="IPR017930">
    <property type="entry name" value="Myb_dom"/>
</dbReference>
<dbReference type="InterPro" id="IPR009057">
    <property type="entry name" value="Homeodomain-like_sf"/>
</dbReference>
<dbReference type="PANTHER" id="PTHR47999">
    <property type="entry name" value="TRANSCRIPTION FACTOR MYB8-RELATED-RELATED"/>
    <property type="match status" value="1"/>
</dbReference>
<dbReference type="GO" id="GO:0003677">
    <property type="term" value="F:DNA binding"/>
    <property type="evidence" value="ECO:0007669"/>
    <property type="project" value="UniProtKB-KW"/>
</dbReference>
<keyword evidence="4" id="KW-0539">Nucleus</keyword>
<feature type="domain" description="Myb-like" evidence="6">
    <location>
        <begin position="62"/>
        <end position="112"/>
    </location>
</feature>
<dbReference type="InterPro" id="IPR015495">
    <property type="entry name" value="Myb_TF_plants"/>
</dbReference>
<dbReference type="InterPro" id="IPR001005">
    <property type="entry name" value="SANT/Myb"/>
</dbReference>
<protein>
    <submittedName>
        <fullName evidence="8">Uncharacterized protein</fullName>
    </submittedName>
</protein>
<evidence type="ECO:0000259" key="7">
    <source>
        <dbReference type="PROSITE" id="PS51294"/>
    </source>
</evidence>
<evidence type="ECO:0000256" key="3">
    <source>
        <dbReference type="ARBA" id="ARBA00023125"/>
    </source>
</evidence>
<evidence type="ECO:0000256" key="5">
    <source>
        <dbReference type="SAM" id="MobiDB-lite"/>
    </source>
</evidence>
<proteinExistence type="predicted"/>
<feature type="domain" description="HTH myb-type" evidence="7">
    <location>
        <begin position="9"/>
        <end position="61"/>
    </location>
</feature>
<gene>
    <name evidence="8" type="ORF">F0562_022793</name>
</gene>
<feature type="region of interest" description="Disordered" evidence="5">
    <location>
        <begin position="232"/>
        <end position="253"/>
    </location>
</feature>
<sequence length="272" mass="31016">MGRNQCCAKDGLNRGAWSFQEDQLLINYVKIHGEGKWRTLAQRTGLKRCGKSCRLRWLNYLRPDIKRGNISADEEDLIIRLHNLLGNRWALIAGRLPGRTDNEIKNYWNTNLAKKLNDQTSKPAIGLRPLKSEEKKPIEGLKVDKTFFPPEKHQSILNTNEQLINCDIGKILSSSTSTPLQDDSLDFLMDFDISDDLILDDLSSYSYHIYSNEICENGDVVGGNNIHMYSSYPSFSEDGPSPESEMKRELSDQPTFNLELKKVASFLDLEDE</sequence>
<dbReference type="CDD" id="cd00167">
    <property type="entry name" value="SANT"/>
    <property type="match status" value="2"/>
</dbReference>
<accession>A0A5J5BKF0</accession>
<reference evidence="8 9" key="1">
    <citation type="submission" date="2019-09" db="EMBL/GenBank/DDBJ databases">
        <title>A chromosome-level genome assembly of the Chinese tupelo Nyssa sinensis.</title>
        <authorList>
            <person name="Yang X."/>
            <person name="Kang M."/>
            <person name="Yang Y."/>
            <person name="Xiong H."/>
            <person name="Wang M."/>
            <person name="Zhang Z."/>
            <person name="Wang Z."/>
            <person name="Wu H."/>
            <person name="Ma T."/>
            <person name="Liu J."/>
            <person name="Xi Z."/>
        </authorList>
    </citation>
    <scope>NUCLEOTIDE SEQUENCE [LARGE SCALE GENOMIC DNA]</scope>
    <source>
        <strain evidence="8">J267</strain>
        <tissue evidence="8">Leaf</tissue>
    </source>
</reference>
<name>A0A5J5BKF0_9ASTE</name>